<keyword evidence="4 6" id="KW-0949">S-adenosyl-L-methionine</keyword>
<dbReference type="PROSITE" id="PS51689">
    <property type="entry name" value="SAM_RNA_A_N6_MT"/>
    <property type="match status" value="1"/>
</dbReference>
<dbReference type="OMA" id="QTKVWRK"/>
<organism evidence="9 10">
    <name type="scientific">Plasmodium gonderi</name>
    <dbReference type="NCBI Taxonomy" id="77519"/>
    <lineage>
        <taxon>Eukaryota</taxon>
        <taxon>Sar</taxon>
        <taxon>Alveolata</taxon>
        <taxon>Apicomplexa</taxon>
        <taxon>Aconoidasida</taxon>
        <taxon>Haemosporida</taxon>
        <taxon>Plasmodiidae</taxon>
        <taxon>Plasmodium</taxon>
        <taxon>Plasmodium (Plasmodium)</taxon>
    </lineage>
</organism>
<evidence type="ECO:0000256" key="2">
    <source>
        <dbReference type="ARBA" id="ARBA00022603"/>
    </source>
</evidence>
<dbReference type="EMBL" id="BDQF01000015">
    <property type="protein sequence ID" value="GAW83863.1"/>
    <property type="molecule type" value="Genomic_DNA"/>
</dbReference>
<feature type="binding site" evidence="6">
    <location>
        <position position="374"/>
    </location>
    <ligand>
        <name>S-adenosyl-L-methionine</name>
        <dbReference type="ChEBI" id="CHEBI:59789"/>
    </ligand>
</feature>
<dbReference type="InterPro" id="IPR023165">
    <property type="entry name" value="rRNA_Ade_diMease-like_C"/>
</dbReference>
<dbReference type="EC" id="2.1.1.-" evidence="7"/>
<dbReference type="OrthoDB" id="74991at2759"/>
<keyword evidence="3 6" id="KW-0808">Transferase</keyword>
<evidence type="ECO:0000256" key="7">
    <source>
        <dbReference type="RuleBase" id="RU362106"/>
    </source>
</evidence>
<sequence length="549" mass="64004">MKKRTLKFTTCLFIFLFKDINNVHTRVKKRHCDFSALGSKRARKNKTPCQYIHLVSHSTEQKGGCRRRSRNRSIFRNTSRGRCRRRVLEYVKKTTSLETRIFSNESSNENIELQDSFPPYEYQDENQNKLIGRTFEGITIYPLEEPENYGNKFRTKLPSKEFKPKRSLGQNYLKDENIIQKMVKAIEINASDLCLNQNIKSNTQSKELQKTKNNKLPKKNRVENRVKIRHKNRGKKDYIKNKEMITIHPNGNGSDNVDKQIITTEGNHTEVSTTNQISDTSPEWKVTEMEKGTTFESIKDNGKGIIELGCGLGQISKFLFAKYKKMTAVEIDSRALSILSRTMPGFDFIHDDVLQINYKELSESKGTKLTIIGNLPFYITSQILFCLLDFHEYIEQAIVTIQYEVGQRIIAKPNEKCYSILSILFNLYTTPHLLFKIPSNAFYPVPKVEAAVMKIIFKRINLNCNLLFLKEILRHAFQQRRKKLKSSLKPLLAKYTITQELPPNFCHFRPQQLTPYQFIDLTNFLFPLSSYPFDPSVHTKVWRKKKHGD</sequence>
<dbReference type="InterPro" id="IPR020598">
    <property type="entry name" value="rRNA_Ade_methylase_Trfase_N"/>
</dbReference>
<dbReference type="GO" id="GO:0003723">
    <property type="term" value="F:RNA binding"/>
    <property type="evidence" value="ECO:0007669"/>
    <property type="project" value="UniProtKB-UniRule"/>
</dbReference>
<evidence type="ECO:0000313" key="10">
    <source>
        <dbReference type="Proteomes" id="UP000195521"/>
    </source>
</evidence>
<keyword evidence="1 7" id="KW-0698">rRNA processing</keyword>
<keyword evidence="2 6" id="KW-0489">Methyltransferase</keyword>
<dbReference type="InterPro" id="IPR011530">
    <property type="entry name" value="rRNA_adenine_dimethylase"/>
</dbReference>
<comment type="caution">
    <text evidence="9">The sequence shown here is derived from an EMBL/GenBank/DDBJ whole genome shotgun (WGS) entry which is preliminary data.</text>
</comment>
<proteinExistence type="inferred from homology"/>
<comment type="caution">
    <text evidence="6">Lacks conserved residue(s) required for the propagation of feature annotation.</text>
</comment>
<dbReference type="InterPro" id="IPR029063">
    <property type="entry name" value="SAM-dependent_MTases_sf"/>
</dbReference>
<dbReference type="NCBIfam" id="TIGR00755">
    <property type="entry name" value="ksgA"/>
    <property type="match status" value="1"/>
</dbReference>
<comment type="similarity">
    <text evidence="6 7">Belongs to the class I-like SAM-binding methyltransferase superfamily. rRNA adenine N(6)-methyltransferase family.</text>
</comment>
<evidence type="ECO:0000313" key="9">
    <source>
        <dbReference type="EMBL" id="GAW83863.1"/>
    </source>
</evidence>
<feature type="binding site" evidence="6">
    <location>
        <position position="352"/>
    </location>
    <ligand>
        <name>S-adenosyl-L-methionine</name>
        <dbReference type="ChEBI" id="CHEBI:59789"/>
    </ligand>
</feature>
<dbReference type="Gene3D" id="3.40.50.150">
    <property type="entry name" value="Vaccinia Virus protein VP39"/>
    <property type="match status" value="2"/>
</dbReference>
<dbReference type="PROSITE" id="PS01131">
    <property type="entry name" value="RRNA_A_DIMETH"/>
    <property type="match status" value="1"/>
</dbReference>
<feature type="binding site" evidence="6">
    <location>
        <position position="330"/>
    </location>
    <ligand>
        <name>S-adenosyl-L-methionine</name>
        <dbReference type="ChEBI" id="CHEBI:59789"/>
    </ligand>
</feature>
<evidence type="ECO:0000259" key="8">
    <source>
        <dbReference type="SMART" id="SM00650"/>
    </source>
</evidence>
<keyword evidence="10" id="KW-1185">Reference proteome</keyword>
<dbReference type="Proteomes" id="UP000195521">
    <property type="component" value="Unassembled WGS sequence"/>
</dbReference>
<dbReference type="GO" id="GO:0000179">
    <property type="term" value="F:rRNA (adenine-N6,N6-)-dimethyltransferase activity"/>
    <property type="evidence" value="ECO:0007669"/>
    <property type="project" value="UniProtKB-UniRule"/>
</dbReference>
<keyword evidence="5 6" id="KW-0694">RNA-binding</keyword>
<dbReference type="PANTHER" id="PTHR11727">
    <property type="entry name" value="DIMETHYLADENOSINE TRANSFERASE"/>
    <property type="match status" value="1"/>
</dbReference>
<evidence type="ECO:0000256" key="6">
    <source>
        <dbReference type="PROSITE-ProRule" id="PRU01026"/>
    </source>
</evidence>
<gene>
    <name evidence="9" type="ORF">PGO_146610</name>
</gene>
<dbReference type="PANTHER" id="PTHR11727:SF18">
    <property type="entry name" value="RRNA ADENINE N(6)-METHYLTRANSFERASE"/>
    <property type="match status" value="1"/>
</dbReference>
<evidence type="ECO:0000256" key="1">
    <source>
        <dbReference type="ARBA" id="ARBA00022552"/>
    </source>
</evidence>
<feature type="domain" description="Ribosomal RNA adenine methylase transferase N-terminal" evidence="8">
    <location>
        <begin position="273"/>
        <end position="459"/>
    </location>
</feature>
<evidence type="ECO:0000256" key="4">
    <source>
        <dbReference type="ARBA" id="ARBA00022691"/>
    </source>
</evidence>
<accession>A0A1Y1JTY3</accession>
<dbReference type="GeneID" id="39750609"/>
<dbReference type="SUPFAM" id="SSF53335">
    <property type="entry name" value="S-adenosyl-L-methionine-dependent methyltransferases"/>
    <property type="match status" value="1"/>
</dbReference>
<evidence type="ECO:0000256" key="5">
    <source>
        <dbReference type="ARBA" id="ARBA00022884"/>
    </source>
</evidence>
<feature type="binding site" evidence="6">
    <location>
        <position position="309"/>
    </location>
    <ligand>
        <name>S-adenosyl-L-methionine</name>
        <dbReference type="ChEBI" id="CHEBI:59789"/>
    </ligand>
</feature>
<dbReference type="CDD" id="cd02440">
    <property type="entry name" value="AdoMet_MTases"/>
    <property type="match status" value="1"/>
</dbReference>
<dbReference type="Gene3D" id="1.10.8.100">
    <property type="entry name" value="Ribosomal RNA adenine dimethylase-like, domain 2"/>
    <property type="match status" value="1"/>
</dbReference>
<dbReference type="RefSeq" id="XP_028546452.1">
    <property type="nucleotide sequence ID" value="XM_028690651.1"/>
</dbReference>
<dbReference type="InterPro" id="IPR020596">
    <property type="entry name" value="rRNA_Ade_Mease_Trfase_CS"/>
</dbReference>
<evidence type="ECO:0000256" key="3">
    <source>
        <dbReference type="ARBA" id="ARBA00022679"/>
    </source>
</evidence>
<protein>
    <recommendedName>
        <fullName evidence="7">rRNA adenine N(6)-methyltransferase</fullName>
        <ecNumber evidence="7">2.1.1.-</ecNumber>
    </recommendedName>
</protein>
<name>A0A1Y1JTY3_PLAGO</name>
<dbReference type="Pfam" id="PF00398">
    <property type="entry name" value="RrnaAD"/>
    <property type="match status" value="1"/>
</dbReference>
<dbReference type="AlphaFoldDB" id="A0A1Y1JTY3"/>
<dbReference type="SMART" id="SM00650">
    <property type="entry name" value="rADc"/>
    <property type="match status" value="1"/>
</dbReference>
<reference evidence="10" key="1">
    <citation type="submission" date="2017-04" db="EMBL/GenBank/DDBJ databases">
        <title>Plasmodium gonderi genome.</title>
        <authorList>
            <person name="Arisue N."/>
            <person name="Honma H."/>
            <person name="Kawai S."/>
            <person name="Tougan T."/>
            <person name="Tanabe K."/>
            <person name="Horii T."/>
        </authorList>
    </citation>
    <scope>NUCLEOTIDE SEQUENCE [LARGE SCALE GENOMIC DNA]</scope>
    <source>
        <strain evidence="10">ATCC 30045</strain>
    </source>
</reference>
<dbReference type="InterPro" id="IPR001737">
    <property type="entry name" value="KsgA/Erm"/>
</dbReference>